<dbReference type="Proteomes" id="UP000006054">
    <property type="component" value="Chromosome"/>
</dbReference>
<dbReference type="HOGENOM" id="CLU_118945_0_0_10"/>
<name>I4AIP9_BERLS</name>
<feature type="active site" evidence="1">
    <location>
        <position position="133"/>
    </location>
</feature>
<dbReference type="InterPro" id="IPR003812">
    <property type="entry name" value="Fido"/>
</dbReference>
<dbReference type="InterPro" id="IPR040198">
    <property type="entry name" value="Fido_containing"/>
</dbReference>
<reference evidence="4" key="1">
    <citation type="submission" date="2012-06" db="EMBL/GenBank/DDBJ databases">
        <title>The complete genome of Flexibacter litoralis DSM 6794.</title>
        <authorList>
            <person name="Lucas S."/>
            <person name="Copeland A."/>
            <person name="Lapidus A."/>
            <person name="Glavina del Rio T."/>
            <person name="Dalin E."/>
            <person name="Tice H."/>
            <person name="Bruce D."/>
            <person name="Goodwin L."/>
            <person name="Pitluck S."/>
            <person name="Peters L."/>
            <person name="Ovchinnikova G."/>
            <person name="Lu M."/>
            <person name="Kyrpides N."/>
            <person name="Mavromatis K."/>
            <person name="Ivanova N."/>
            <person name="Brettin T."/>
            <person name="Detter J.C."/>
            <person name="Han C."/>
            <person name="Larimer F."/>
            <person name="Land M."/>
            <person name="Hauser L."/>
            <person name="Markowitz V."/>
            <person name="Cheng J.-F."/>
            <person name="Hugenholtz P."/>
            <person name="Woyke T."/>
            <person name="Wu D."/>
            <person name="Spring S."/>
            <person name="Lang E."/>
            <person name="Kopitz M."/>
            <person name="Brambilla E."/>
            <person name="Klenk H.-P."/>
            <person name="Eisen J.A."/>
        </authorList>
    </citation>
    <scope>NUCLEOTIDE SEQUENCE [LARGE SCALE GENOMIC DNA]</scope>
    <source>
        <strain evidence="4">ATCC 23117 / DSM 6794 / NBRC 15988 / NCIMB 1366 / Sio-4</strain>
    </source>
</reference>
<dbReference type="STRING" id="880071.Fleli_1406"/>
<dbReference type="OrthoDB" id="9813719at2"/>
<keyword evidence="4" id="KW-1185">Reference proteome</keyword>
<dbReference type="eggNOG" id="COG2184">
    <property type="taxonomic scope" value="Bacteria"/>
</dbReference>
<dbReference type="InterPro" id="IPR013436">
    <property type="entry name" value="Mobile_mystery_prot_B"/>
</dbReference>
<proteinExistence type="predicted"/>
<dbReference type="NCBIfam" id="TIGR02613">
    <property type="entry name" value="mob_myst_B"/>
    <property type="match status" value="1"/>
</dbReference>
<accession>I4AIP9</accession>
<dbReference type="PROSITE" id="PS51459">
    <property type="entry name" value="FIDO"/>
    <property type="match status" value="1"/>
</dbReference>
<gene>
    <name evidence="3" type="ordered locus">Fleli_1406</name>
</gene>
<organism evidence="3 4">
    <name type="scientific">Bernardetia litoralis (strain ATCC 23117 / DSM 6794 / NBRC 15988 / NCIMB 1366 / Fx l1 / Sio-4)</name>
    <name type="common">Flexibacter litoralis</name>
    <dbReference type="NCBI Taxonomy" id="880071"/>
    <lineage>
        <taxon>Bacteria</taxon>
        <taxon>Pseudomonadati</taxon>
        <taxon>Bacteroidota</taxon>
        <taxon>Cytophagia</taxon>
        <taxon>Cytophagales</taxon>
        <taxon>Bernardetiaceae</taxon>
        <taxon>Bernardetia</taxon>
    </lineage>
</organism>
<dbReference type="KEGG" id="fli:Fleli_1406"/>
<protein>
    <submittedName>
        <fullName evidence="3">Mobile mystery protein B</fullName>
    </submittedName>
</protein>
<evidence type="ECO:0000313" key="4">
    <source>
        <dbReference type="Proteomes" id="UP000006054"/>
    </source>
</evidence>
<dbReference type="PATRIC" id="fig|880071.3.peg.1383"/>
<dbReference type="SUPFAM" id="SSF140931">
    <property type="entry name" value="Fic-like"/>
    <property type="match status" value="1"/>
</dbReference>
<sequence length="198" mass="23414">MGLDLEYINGQTPLDEDEKDGLLIQTILTRQDLDEFEQQNVEDAMQWVFQRSFSIEQLFTEQFIKNLHKRMYGQVWSWAGSFRKTNKNIGVDKWQIPTQLKNLLDDVLFWIENKTYSENEIAIRFKHILVNIHCFPNGNGRHSRLVADMIISKIYKQKMYSWGEESIVKQGNTRVNYLKALKEADKGNYELLLEFARS</sequence>
<dbReference type="Pfam" id="PF02661">
    <property type="entry name" value="Fic"/>
    <property type="match status" value="1"/>
</dbReference>
<evidence type="ECO:0000259" key="2">
    <source>
        <dbReference type="PROSITE" id="PS51459"/>
    </source>
</evidence>
<evidence type="ECO:0000313" key="3">
    <source>
        <dbReference type="EMBL" id="AFM03834.1"/>
    </source>
</evidence>
<dbReference type="PANTHER" id="PTHR13504:SF39">
    <property type="entry name" value="CELL FILAMENTATION PROTEIN"/>
    <property type="match status" value="1"/>
</dbReference>
<evidence type="ECO:0000256" key="1">
    <source>
        <dbReference type="PIRSR" id="PIRSR640198-1"/>
    </source>
</evidence>
<dbReference type="RefSeq" id="WP_014797291.1">
    <property type="nucleotide sequence ID" value="NC_018018.1"/>
</dbReference>
<dbReference type="Gene3D" id="1.10.3290.10">
    <property type="entry name" value="Fido-like domain"/>
    <property type="match status" value="1"/>
</dbReference>
<dbReference type="PANTHER" id="PTHR13504">
    <property type="entry name" value="FIDO DOMAIN-CONTAINING PROTEIN DDB_G0283145"/>
    <property type="match status" value="1"/>
</dbReference>
<dbReference type="AlphaFoldDB" id="I4AIP9"/>
<dbReference type="InterPro" id="IPR036597">
    <property type="entry name" value="Fido-like_dom_sf"/>
</dbReference>
<feature type="domain" description="Fido" evidence="2">
    <location>
        <begin position="59"/>
        <end position="198"/>
    </location>
</feature>
<dbReference type="EMBL" id="CP003345">
    <property type="protein sequence ID" value="AFM03834.1"/>
    <property type="molecule type" value="Genomic_DNA"/>
</dbReference>